<feature type="transmembrane region" description="Helical" evidence="2">
    <location>
        <begin position="34"/>
        <end position="54"/>
    </location>
</feature>
<dbReference type="EMBL" id="CP127173">
    <property type="protein sequence ID" value="WIV55807.1"/>
    <property type="molecule type" value="Genomic_DNA"/>
</dbReference>
<name>A0ABY8XJI5_9PSEU</name>
<evidence type="ECO:0000256" key="1">
    <source>
        <dbReference type="SAM" id="MobiDB-lite"/>
    </source>
</evidence>
<dbReference type="Pfam" id="PF00805">
    <property type="entry name" value="Pentapeptide"/>
    <property type="match status" value="2"/>
</dbReference>
<dbReference type="InterPro" id="IPR051082">
    <property type="entry name" value="Pentapeptide-BTB/POZ_domain"/>
</dbReference>
<evidence type="ECO:0000313" key="3">
    <source>
        <dbReference type="EMBL" id="WIV55807.1"/>
    </source>
</evidence>
<organism evidence="3 4">
    <name type="scientific">Amycolatopsis nalaikhensis</name>
    <dbReference type="NCBI Taxonomy" id="715472"/>
    <lineage>
        <taxon>Bacteria</taxon>
        <taxon>Bacillati</taxon>
        <taxon>Actinomycetota</taxon>
        <taxon>Actinomycetes</taxon>
        <taxon>Pseudonocardiales</taxon>
        <taxon>Pseudonocardiaceae</taxon>
        <taxon>Amycolatopsis</taxon>
    </lineage>
</organism>
<dbReference type="Proteomes" id="UP001227101">
    <property type="component" value="Chromosome"/>
</dbReference>
<reference evidence="3 4" key="1">
    <citation type="submission" date="2023-06" db="EMBL/GenBank/DDBJ databases">
        <authorList>
            <person name="Oyuntsetseg B."/>
            <person name="Kim S.B."/>
        </authorList>
    </citation>
    <scope>NUCLEOTIDE SEQUENCE [LARGE SCALE GENOMIC DNA]</scope>
    <source>
        <strain evidence="3 4">2-2</strain>
    </source>
</reference>
<evidence type="ECO:0000256" key="2">
    <source>
        <dbReference type="SAM" id="Phobius"/>
    </source>
</evidence>
<protein>
    <submittedName>
        <fullName evidence="3">Pentapeptide repeat-containing protein</fullName>
    </submittedName>
</protein>
<feature type="region of interest" description="Disordered" evidence="1">
    <location>
        <begin position="273"/>
        <end position="292"/>
    </location>
</feature>
<dbReference type="PANTHER" id="PTHR14136:SF17">
    <property type="entry name" value="BTB_POZ DOMAIN-CONTAINING PROTEIN KCTD9"/>
    <property type="match status" value="1"/>
</dbReference>
<dbReference type="PANTHER" id="PTHR14136">
    <property type="entry name" value="BTB_POZ DOMAIN-CONTAINING PROTEIN KCTD9"/>
    <property type="match status" value="1"/>
</dbReference>
<dbReference type="Gene3D" id="2.160.20.80">
    <property type="entry name" value="E3 ubiquitin-protein ligase SopA"/>
    <property type="match status" value="1"/>
</dbReference>
<keyword evidence="4" id="KW-1185">Reference proteome</keyword>
<dbReference type="SUPFAM" id="SSF141571">
    <property type="entry name" value="Pentapeptide repeat-like"/>
    <property type="match status" value="1"/>
</dbReference>
<gene>
    <name evidence="3" type="ORF">QP939_44550</name>
</gene>
<sequence>MAVLLAAAAVAALVAALFVRGALSWTGLLDWLGSWWLVLLAGALAVAAATVAWRGRTAASPAPEAEPREGRWSRVSTLVTAFTALGALVFTALSLGATRDQLGIAEQGQLTDRYTKAVDQLSADHLQARLGGIFALERLATDSPRDQQTIVEVLAAFIRTTSPRTGPCPKTPPDVEAAFLVITRRNVAREAKNAFAANLGETCLTGVHAPYADLTHLLLIKADLSGSDLAGAKGQLTNLSDAKLTGADLDGADLSHKRLTGVDLTGARHDTATKTDGADYDASTTGAWWPRS</sequence>
<accession>A0ABY8XJI5</accession>
<evidence type="ECO:0000313" key="4">
    <source>
        <dbReference type="Proteomes" id="UP001227101"/>
    </source>
</evidence>
<feature type="transmembrane region" description="Helical" evidence="2">
    <location>
        <begin position="75"/>
        <end position="97"/>
    </location>
</feature>
<keyword evidence="2" id="KW-0812">Transmembrane</keyword>
<proteinExistence type="predicted"/>
<dbReference type="RefSeq" id="WP_285452868.1">
    <property type="nucleotide sequence ID" value="NZ_CP127173.1"/>
</dbReference>
<dbReference type="InterPro" id="IPR001646">
    <property type="entry name" value="5peptide_repeat"/>
</dbReference>
<keyword evidence="2" id="KW-0472">Membrane</keyword>
<keyword evidence="2" id="KW-1133">Transmembrane helix</keyword>